<reference evidence="1 2" key="1">
    <citation type="submission" date="2024-04" db="EMBL/GenBank/DDBJ databases">
        <title>Draft genome sequence of Pseudophaeobacter arcticus NBRC 116598.</title>
        <authorList>
            <person name="Miyakawa T."/>
            <person name="Kusuya Y."/>
            <person name="Miura T."/>
        </authorList>
    </citation>
    <scope>NUCLEOTIDE SEQUENCE [LARGE SCALE GENOMIC DNA]</scope>
    <source>
        <strain evidence="1 2">SU-CL00105</strain>
    </source>
</reference>
<name>A0ABQ0APJ2_9RHOB</name>
<evidence type="ECO:0000313" key="2">
    <source>
        <dbReference type="Proteomes" id="UP001441944"/>
    </source>
</evidence>
<gene>
    <name evidence="1" type="ORF">NBRC116598_32550</name>
</gene>
<evidence type="ECO:0008006" key="3">
    <source>
        <dbReference type="Google" id="ProtNLM"/>
    </source>
</evidence>
<dbReference type="Proteomes" id="UP001441944">
    <property type="component" value="Unassembled WGS sequence"/>
</dbReference>
<dbReference type="EMBL" id="BAABWU010000015">
    <property type="protein sequence ID" value="GAA6197810.1"/>
    <property type="molecule type" value="Genomic_DNA"/>
</dbReference>
<protein>
    <recommendedName>
        <fullName evidence="3">DUF2946 domain-containing protein</fullName>
    </recommendedName>
</protein>
<accession>A0ABQ0APJ2</accession>
<comment type="caution">
    <text evidence="1">The sequence shown here is derived from an EMBL/GenBank/DDBJ whole genome shotgun (WGS) entry which is preliminary data.</text>
</comment>
<organism evidence="1 2">
    <name type="scientific">Pseudophaeobacter arcticus</name>
    <dbReference type="NCBI Taxonomy" id="385492"/>
    <lineage>
        <taxon>Bacteria</taxon>
        <taxon>Pseudomonadati</taxon>
        <taxon>Pseudomonadota</taxon>
        <taxon>Alphaproteobacteria</taxon>
        <taxon>Rhodobacterales</taxon>
        <taxon>Paracoccaceae</taxon>
        <taxon>Pseudophaeobacter</taxon>
    </lineage>
</organism>
<keyword evidence="2" id="KW-1185">Reference proteome</keyword>
<evidence type="ECO:0000313" key="1">
    <source>
        <dbReference type="EMBL" id="GAA6197810.1"/>
    </source>
</evidence>
<sequence length="100" mass="10729">MSGLVLGSSANAMQIEICSPSGVQLITIDPNTGEPSEPTAKGGGCDWCQSFGHFIDTSARDDLNWVVLNLSYQQNLALAPPLHKPLRLIADYHSRAPPLL</sequence>
<proteinExistence type="predicted"/>